<dbReference type="InterPro" id="IPR036504">
    <property type="entry name" value="CGI121/TPRKB_sf"/>
</dbReference>
<reference evidence="9" key="1">
    <citation type="journal article" date="2023" name="Mol. Phylogenet. Evol.">
        <title>Genome-scale phylogeny and comparative genomics of the fungal order Sordariales.</title>
        <authorList>
            <person name="Hensen N."/>
            <person name="Bonometti L."/>
            <person name="Westerberg I."/>
            <person name="Brannstrom I.O."/>
            <person name="Guillou S."/>
            <person name="Cros-Aarteil S."/>
            <person name="Calhoun S."/>
            <person name="Haridas S."/>
            <person name="Kuo A."/>
            <person name="Mondo S."/>
            <person name="Pangilinan J."/>
            <person name="Riley R."/>
            <person name="LaButti K."/>
            <person name="Andreopoulos B."/>
            <person name="Lipzen A."/>
            <person name="Chen C."/>
            <person name="Yan M."/>
            <person name="Daum C."/>
            <person name="Ng V."/>
            <person name="Clum A."/>
            <person name="Steindorff A."/>
            <person name="Ohm R.A."/>
            <person name="Martin F."/>
            <person name="Silar P."/>
            <person name="Natvig D.O."/>
            <person name="Lalanne C."/>
            <person name="Gautier V."/>
            <person name="Ament-Velasquez S.L."/>
            <person name="Kruys A."/>
            <person name="Hutchinson M.I."/>
            <person name="Powell A.J."/>
            <person name="Barry K."/>
            <person name="Miller A.N."/>
            <person name="Grigoriev I.V."/>
            <person name="Debuchy R."/>
            <person name="Gladieux P."/>
            <person name="Hiltunen Thoren M."/>
            <person name="Johannesson H."/>
        </authorList>
    </citation>
    <scope>NUCLEOTIDE SEQUENCE</scope>
    <source>
        <strain evidence="9">CBS 118394</strain>
    </source>
</reference>
<dbReference type="PANTHER" id="PTHR15840">
    <property type="entry name" value="CGI-121 FAMILY MEMBER"/>
    <property type="match status" value="1"/>
</dbReference>
<gene>
    <name evidence="9" type="ORF">B0H66DRAFT_585338</name>
</gene>
<comment type="caution">
    <text evidence="9">The sequence shown here is derived from an EMBL/GenBank/DDBJ whole genome shotgun (WGS) entry which is preliminary data.</text>
</comment>
<reference evidence="9" key="2">
    <citation type="submission" date="2023-06" db="EMBL/GenBank/DDBJ databases">
        <authorList>
            <consortium name="Lawrence Berkeley National Laboratory"/>
            <person name="Haridas S."/>
            <person name="Hensen N."/>
            <person name="Bonometti L."/>
            <person name="Westerberg I."/>
            <person name="Brannstrom I.O."/>
            <person name="Guillou S."/>
            <person name="Cros-Aarteil S."/>
            <person name="Calhoun S."/>
            <person name="Kuo A."/>
            <person name="Mondo S."/>
            <person name="Pangilinan J."/>
            <person name="Riley R."/>
            <person name="Labutti K."/>
            <person name="Andreopoulos B."/>
            <person name="Lipzen A."/>
            <person name="Chen C."/>
            <person name="Yanf M."/>
            <person name="Daum C."/>
            <person name="Ng V."/>
            <person name="Clum A."/>
            <person name="Steindorff A."/>
            <person name="Ohm R."/>
            <person name="Martin F."/>
            <person name="Silar P."/>
            <person name="Natvig D."/>
            <person name="Lalanne C."/>
            <person name="Gautier V."/>
            <person name="Ament-Velasquez S.L."/>
            <person name="Kruys A."/>
            <person name="Hutchinson M.I."/>
            <person name="Powell A.J."/>
            <person name="Barry K."/>
            <person name="Miller A.N."/>
            <person name="Grigoriev I.V."/>
            <person name="Debuchy R."/>
            <person name="Gladieux P."/>
            <person name="Thoren M.H."/>
            <person name="Johannesson H."/>
        </authorList>
    </citation>
    <scope>NUCLEOTIDE SEQUENCE</scope>
    <source>
        <strain evidence="9">CBS 118394</strain>
    </source>
</reference>
<dbReference type="GO" id="GO:0005634">
    <property type="term" value="C:nucleus"/>
    <property type="evidence" value="ECO:0007669"/>
    <property type="project" value="UniProtKB-SubCell"/>
</dbReference>
<dbReference type="SUPFAM" id="SSF143870">
    <property type="entry name" value="PF0523-like"/>
    <property type="match status" value="1"/>
</dbReference>
<name>A0AAE0MDP1_9PEZI</name>
<evidence type="ECO:0000256" key="4">
    <source>
        <dbReference type="ARBA" id="ARBA00016009"/>
    </source>
</evidence>
<dbReference type="GO" id="GO:0000408">
    <property type="term" value="C:EKC/KEOPS complex"/>
    <property type="evidence" value="ECO:0007669"/>
    <property type="project" value="TreeGrafter"/>
</dbReference>
<evidence type="ECO:0000256" key="2">
    <source>
        <dbReference type="ARBA" id="ARBA00005546"/>
    </source>
</evidence>
<evidence type="ECO:0000313" key="9">
    <source>
        <dbReference type="EMBL" id="KAK3328741.1"/>
    </source>
</evidence>
<dbReference type="GO" id="GO:0016301">
    <property type="term" value="F:kinase activity"/>
    <property type="evidence" value="ECO:0007669"/>
    <property type="project" value="UniProtKB-KW"/>
</dbReference>
<dbReference type="Pfam" id="PF08617">
    <property type="entry name" value="CGI-121"/>
    <property type="match status" value="1"/>
</dbReference>
<keyword evidence="10" id="KW-1185">Reference proteome</keyword>
<dbReference type="InterPro" id="IPR013926">
    <property type="entry name" value="CGI121/TPRKB"/>
</dbReference>
<keyword evidence="9" id="KW-0418">Kinase</keyword>
<evidence type="ECO:0000256" key="3">
    <source>
        <dbReference type="ARBA" id="ARBA00015316"/>
    </source>
</evidence>
<evidence type="ECO:0000256" key="5">
    <source>
        <dbReference type="ARBA" id="ARBA00022694"/>
    </source>
</evidence>
<keyword evidence="6 8" id="KW-0539">Nucleus</keyword>
<keyword evidence="5" id="KW-0819">tRNA processing</keyword>
<dbReference type="Gene3D" id="3.30.2380.10">
    <property type="entry name" value="CGI121/TPRKB"/>
    <property type="match status" value="1"/>
</dbReference>
<evidence type="ECO:0000256" key="1">
    <source>
        <dbReference type="ARBA" id="ARBA00004123"/>
    </source>
</evidence>
<comment type="similarity">
    <text evidence="2 8">Belongs to the CGI121/TPRKB family.</text>
</comment>
<evidence type="ECO:0000256" key="7">
    <source>
        <dbReference type="ARBA" id="ARBA00025043"/>
    </source>
</evidence>
<comment type="function">
    <text evidence="7">Component of the EKC/KEOPS complex that is required for the formation of a threonylcarbamoyl group on adenosine at position 37 (t(6)A37) in tRNAs that read codons beginning with adenine. The complex is probably involved in the transfer of the threonylcarbamoyl moiety of threonylcarbamoyl-AMP (TC-AMP) to the N6 group of A37. CGI121 acts as an allosteric effector that regulates the t(6)A activity of the complex. The EKC/KEOPS complex also promotes both telomere uncapping and telomere elongation. The complex is required for efficient recruitment of transcriptional coactivators. CGI121 is not required for tRNA modification.</text>
</comment>
<protein>
    <recommendedName>
        <fullName evidence="4">EKC/KEOPS complex subunit CGI121</fullName>
    </recommendedName>
    <alternativeName>
        <fullName evidence="3">EKC/KEOPS complex subunit cgi121</fullName>
    </alternativeName>
</protein>
<dbReference type="GO" id="GO:0002949">
    <property type="term" value="P:tRNA threonylcarbamoyladenosine modification"/>
    <property type="evidence" value="ECO:0007669"/>
    <property type="project" value="TreeGrafter"/>
</dbReference>
<organism evidence="9 10">
    <name type="scientific">Apodospora peruviana</name>
    <dbReference type="NCBI Taxonomy" id="516989"/>
    <lineage>
        <taxon>Eukaryota</taxon>
        <taxon>Fungi</taxon>
        <taxon>Dikarya</taxon>
        <taxon>Ascomycota</taxon>
        <taxon>Pezizomycotina</taxon>
        <taxon>Sordariomycetes</taxon>
        <taxon>Sordariomycetidae</taxon>
        <taxon>Sordariales</taxon>
        <taxon>Lasiosphaeriaceae</taxon>
        <taxon>Apodospora</taxon>
    </lineage>
</organism>
<sequence>MALEKLTIDNTPSNQNIYLALFRDVDADTTQALQKQLLARNPAFEYAFIDASSIISRVHLLSAIYNALNAVATNTLQTPNVHSEIVLSLSPSNNIADAYRRWGFAAGKTTDLIVVKVVFHDNEQTEEQVWAHLKEHIPTGTVVDPITDEEIAKSTDWSKVRKYYKLNGVPALDRIKDDAEKKREMERLAVMGMALRGL</sequence>
<dbReference type="Proteomes" id="UP001283341">
    <property type="component" value="Unassembled WGS sequence"/>
</dbReference>
<keyword evidence="9" id="KW-0808">Transferase</keyword>
<dbReference type="EMBL" id="JAUEDM010000001">
    <property type="protein sequence ID" value="KAK3328741.1"/>
    <property type="molecule type" value="Genomic_DNA"/>
</dbReference>
<dbReference type="AlphaFoldDB" id="A0AAE0MDP1"/>
<evidence type="ECO:0000313" key="10">
    <source>
        <dbReference type="Proteomes" id="UP001283341"/>
    </source>
</evidence>
<accession>A0AAE0MDP1</accession>
<dbReference type="PANTHER" id="PTHR15840:SF10">
    <property type="entry name" value="EKC_KEOPS COMPLEX SUBUNIT TPRKB"/>
    <property type="match status" value="1"/>
</dbReference>
<evidence type="ECO:0000256" key="8">
    <source>
        <dbReference type="RuleBase" id="RU004398"/>
    </source>
</evidence>
<dbReference type="GO" id="GO:0005829">
    <property type="term" value="C:cytosol"/>
    <property type="evidence" value="ECO:0007669"/>
    <property type="project" value="TreeGrafter"/>
</dbReference>
<comment type="subcellular location">
    <subcellularLocation>
        <location evidence="1">Nucleus</location>
    </subcellularLocation>
</comment>
<proteinExistence type="inferred from homology"/>
<evidence type="ECO:0000256" key="6">
    <source>
        <dbReference type="ARBA" id="ARBA00023242"/>
    </source>
</evidence>